<reference evidence="1 2" key="1">
    <citation type="submission" date="2018-06" db="EMBL/GenBank/DDBJ databases">
        <authorList>
            <consortium name="Pathogen Informatics"/>
            <person name="Doyle S."/>
        </authorList>
    </citation>
    <scope>NUCLEOTIDE SEQUENCE [LARGE SCALE GENOMIC DNA]</scope>
    <source>
        <strain evidence="1 2">NCTC11157</strain>
    </source>
</reference>
<gene>
    <name evidence="1" type="ORF">NCTC11157_00186</name>
</gene>
<evidence type="ECO:0000313" key="1">
    <source>
        <dbReference type="EMBL" id="SUB84483.1"/>
    </source>
</evidence>
<name>A0A379DVH2_9BACT</name>
<dbReference type="RefSeq" id="WP_021669440.1">
    <property type="nucleotide sequence ID" value="NZ_UGTL01000001.1"/>
</dbReference>
<sequence length="53" mass="6109">MKKLELKELENIFGGISREEYCENLRKIIANNKLSEKALAGWTIGYSTHCVEH</sequence>
<accession>A0A379DVH2</accession>
<organism evidence="1 2">
    <name type="scientific">Prevotella disiens</name>
    <dbReference type="NCBI Taxonomy" id="28130"/>
    <lineage>
        <taxon>Bacteria</taxon>
        <taxon>Pseudomonadati</taxon>
        <taxon>Bacteroidota</taxon>
        <taxon>Bacteroidia</taxon>
        <taxon>Bacteroidales</taxon>
        <taxon>Prevotellaceae</taxon>
        <taxon>Prevotella</taxon>
    </lineage>
</organism>
<protein>
    <submittedName>
        <fullName evidence="1">Uncharacterized protein</fullName>
    </submittedName>
</protein>
<proteinExistence type="predicted"/>
<evidence type="ECO:0000313" key="2">
    <source>
        <dbReference type="Proteomes" id="UP000254072"/>
    </source>
</evidence>
<dbReference type="EMBL" id="UGTL01000001">
    <property type="protein sequence ID" value="SUB84483.1"/>
    <property type="molecule type" value="Genomic_DNA"/>
</dbReference>
<dbReference type="AlphaFoldDB" id="A0A379DVH2"/>
<dbReference type="GeneID" id="91083793"/>
<dbReference type="Proteomes" id="UP000254072">
    <property type="component" value="Unassembled WGS sequence"/>
</dbReference>